<dbReference type="GO" id="GO:0032790">
    <property type="term" value="P:ribosome disassembly"/>
    <property type="evidence" value="ECO:0007669"/>
    <property type="project" value="TreeGrafter"/>
</dbReference>
<evidence type="ECO:0000256" key="2">
    <source>
        <dbReference type="ARBA" id="ARBA00022741"/>
    </source>
</evidence>
<dbReference type="GO" id="GO:0003924">
    <property type="term" value="F:GTPase activity"/>
    <property type="evidence" value="ECO:0007669"/>
    <property type="project" value="InterPro"/>
</dbReference>
<evidence type="ECO:0000256" key="1">
    <source>
        <dbReference type="ARBA" id="ARBA00017872"/>
    </source>
</evidence>
<dbReference type="FunFam" id="3.30.70.240:FF:000001">
    <property type="entry name" value="Elongation factor G"/>
    <property type="match status" value="1"/>
</dbReference>
<dbReference type="InterPro" id="IPR014721">
    <property type="entry name" value="Ribsml_uS5_D2-typ_fold_subgr"/>
</dbReference>
<dbReference type="InterPro" id="IPR041095">
    <property type="entry name" value="EFG_II"/>
</dbReference>
<keyword evidence="2" id="KW-0547">Nucleotide-binding</keyword>
<dbReference type="AlphaFoldDB" id="A0A2S8GER6"/>
<dbReference type="InterPro" id="IPR053905">
    <property type="entry name" value="EF-G-like_DII"/>
</dbReference>
<dbReference type="Pfam" id="PF22042">
    <property type="entry name" value="EF-G_D2"/>
    <property type="match status" value="1"/>
</dbReference>
<dbReference type="SUPFAM" id="SSF54980">
    <property type="entry name" value="EF-G C-terminal domain-like"/>
    <property type="match status" value="2"/>
</dbReference>
<dbReference type="InterPro" id="IPR000640">
    <property type="entry name" value="EFG_V-like"/>
</dbReference>
<dbReference type="InterPro" id="IPR005225">
    <property type="entry name" value="Small_GTP-bd"/>
</dbReference>
<dbReference type="Gene3D" id="3.30.70.870">
    <property type="entry name" value="Elongation Factor G (Translational Gtpase), domain 3"/>
    <property type="match status" value="1"/>
</dbReference>
<dbReference type="InterPro" id="IPR020568">
    <property type="entry name" value="Ribosomal_Su5_D2-typ_SF"/>
</dbReference>
<dbReference type="PANTHER" id="PTHR43261:SF6">
    <property type="entry name" value="ELONGATION FACTOR G-LIKE PROTEIN"/>
    <property type="match status" value="1"/>
</dbReference>
<evidence type="ECO:0000256" key="5">
    <source>
        <dbReference type="ARBA" id="ARBA00024731"/>
    </source>
</evidence>
<dbReference type="InterPro" id="IPR035647">
    <property type="entry name" value="EFG_III/V"/>
</dbReference>
<evidence type="ECO:0000313" key="7">
    <source>
        <dbReference type="EMBL" id="PQO42946.1"/>
    </source>
</evidence>
<dbReference type="InterPro" id="IPR027417">
    <property type="entry name" value="P-loop_NTPase"/>
</dbReference>
<dbReference type="PROSITE" id="PS51722">
    <property type="entry name" value="G_TR_2"/>
    <property type="match status" value="1"/>
</dbReference>
<dbReference type="InterPro" id="IPR005517">
    <property type="entry name" value="Transl_elong_EFG/EF2_IV"/>
</dbReference>
<dbReference type="PANTHER" id="PTHR43261">
    <property type="entry name" value="TRANSLATION ELONGATION FACTOR G-RELATED"/>
    <property type="match status" value="1"/>
</dbReference>
<reference evidence="7 8" key="1">
    <citation type="submission" date="2018-02" db="EMBL/GenBank/DDBJ databases">
        <title>Comparative genomes isolates from brazilian mangrove.</title>
        <authorList>
            <person name="Araujo J.E."/>
            <person name="Taketani R.G."/>
            <person name="Silva M.C.P."/>
            <person name="Loureco M.V."/>
            <person name="Andreote F.D."/>
        </authorList>
    </citation>
    <scope>NUCLEOTIDE SEQUENCE [LARGE SCALE GENOMIC DNA]</scope>
    <source>
        <strain evidence="7 8">Nap-Phe MGV</strain>
    </source>
</reference>
<gene>
    <name evidence="7" type="ORF">C5Y93_24805</name>
</gene>
<dbReference type="CDD" id="cd01434">
    <property type="entry name" value="EFG_mtEFG1_IV"/>
    <property type="match status" value="1"/>
</dbReference>
<dbReference type="Pfam" id="PF00679">
    <property type="entry name" value="EFG_C"/>
    <property type="match status" value="1"/>
</dbReference>
<dbReference type="PRINTS" id="PR00315">
    <property type="entry name" value="ELONGATNFCT"/>
</dbReference>
<dbReference type="Gene3D" id="2.40.30.10">
    <property type="entry name" value="Translation factors"/>
    <property type="match status" value="1"/>
</dbReference>
<keyword evidence="4" id="KW-0342">GTP-binding</keyword>
<accession>A0A2S8GER6</accession>
<comment type="function">
    <text evidence="5">Catalyzes the GTP-dependent ribosomal translocation step during translation elongation. During this step, the ribosome changes from the pre-translocational (PRE) to the post-translocational (POST) state as the newly formed A-site-bound peptidyl-tRNA and P-site-bound deacylated tRNA move to the P and E sites, respectively. Catalyzes the coordinated movement of the two tRNA molecules, the mRNA and conformational changes in the ribosome.</text>
</comment>
<dbReference type="SUPFAM" id="SSF52540">
    <property type="entry name" value="P-loop containing nucleoside triphosphate hydrolases"/>
    <property type="match status" value="1"/>
</dbReference>
<dbReference type="Pfam" id="PF00009">
    <property type="entry name" value="GTP_EFTU"/>
    <property type="match status" value="1"/>
</dbReference>
<dbReference type="RefSeq" id="WP_105338158.1">
    <property type="nucleotide sequence ID" value="NZ_PUHZ01000024.1"/>
</dbReference>
<dbReference type="Proteomes" id="UP000237819">
    <property type="component" value="Unassembled WGS sequence"/>
</dbReference>
<name>A0A2S8GER6_9BACT</name>
<dbReference type="InterPro" id="IPR009022">
    <property type="entry name" value="EFG_III"/>
</dbReference>
<keyword evidence="3 7" id="KW-0648">Protein biosynthesis</keyword>
<protein>
    <recommendedName>
        <fullName evidence="1">Elongation factor G</fullName>
    </recommendedName>
</protein>
<dbReference type="SMART" id="SM00889">
    <property type="entry name" value="EFG_IV"/>
    <property type="match status" value="1"/>
</dbReference>
<evidence type="ECO:0000313" key="8">
    <source>
        <dbReference type="Proteomes" id="UP000237819"/>
    </source>
</evidence>
<dbReference type="Gene3D" id="3.30.230.10">
    <property type="match status" value="1"/>
</dbReference>
<sequence>MSTRLEASVRDIVLCGHGSSGKTSLIDRILETTHEVEGRHSVDDGTSVTDFEPEEKVHHYSVDTALAHFRHRGVKFNCIDAPGYPDFIGQTISAMRGGDTAVIVIDAHSGIAVNTRRVFAEAERAGLGRIIVVNKMDLENVDYPSLLDSIRQTFGSQCIPFNVPCASDGHFDRVVGVMDDSADASGALVDPAAYREQLVEAAIEADEAWMERYFEGAVPSRAELADLIPRAVAAGALVPIVSCSIKSGVGFAELLDAMVVCSVPPSLVHRSALGPDGEPVELNGDPSGPLAAQVFKTRIDPFVQKLSYIRVYNGTLHKDELIHLNNGSRKGVKIGQLMEVQGSELRPVDEAQPGDIVAVAKIEDLHTGVNEGDLKLPEIDFPEPMVGVAIRPKSRNDEAKLAAALNKLVEEDPTVRVEHDPHTHEVVLRGMSDLHLCLLQERLLRRDHVEIETHEPKIPYRETIQSEAEGSFRHKKQTGGRGQFAEVHIRIFPMPRGTDVEAFANKSRFPHMKHRHYHPDYNFLWIDSVVGGAIPGNFMPAIEKGFLERLEQGVLAGCRIQDVCVEVFFGKFHPVDSSETAFKIAGSKVLRDVFKKGHPVLLEPMAEMEITVPETKMGDVYSDLSTRRGQVMGAQNANPGYQTVSATAPLAEVMTYARTLSSMTGGQGSYSMRFSHYDAAPPNVQDTVLRQGGQVEEDDS</sequence>
<keyword evidence="3 7" id="KW-0251">Elongation factor</keyword>
<evidence type="ECO:0000256" key="4">
    <source>
        <dbReference type="ARBA" id="ARBA00023134"/>
    </source>
</evidence>
<dbReference type="EMBL" id="PUHZ01000024">
    <property type="protein sequence ID" value="PQO42946.1"/>
    <property type="molecule type" value="Genomic_DNA"/>
</dbReference>
<dbReference type="SMART" id="SM00838">
    <property type="entry name" value="EFG_C"/>
    <property type="match status" value="1"/>
</dbReference>
<dbReference type="CDD" id="cd03713">
    <property type="entry name" value="EFG_mtEFG_C"/>
    <property type="match status" value="1"/>
</dbReference>
<dbReference type="InterPro" id="IPR009000">
    <property type="entry name" value="Transl_B-barrel_sf"/>
</dbReference>
<dbReference type="InterPro" id="IPR035649">
    <property type="entry name" value="EFG_V"/>
</dbReference>
<organism evidence="7 8">
    <name type="scientific">Blastopirellula marina</name>
    <dbReference type="NCBI Taxonomy" id="124"/>
    <lineage>
        <taxon>Bacteria</taxon>
        <taxon>Pseudomonadati</taxon>
        <taxon>Planctomycetota</taxon>
        <taxon>Planctomycetia</taxon>
        <taxon>Pirellulales</taxon>
        <taxon>Pirellulaceae</taxon>
        <taxon>Blastopirellula</taxon>
    </lineage>
</organism>
<dbReference type="GO" id="GO:0003746">
    <property type="term" value="F:translation elongation factor activity"/>
    <property type="evidence" value="ECO:0007669"/>
    <property type="project" value="UniProtKB-KW"/>
</dbReference>
<evidence type="ECO:0000256" key="3">
    <source>
        <dbReference type="ARBA" id="ARBA00022768"/>
    </source>
</evidence>
<dbReference type="GO" id="GO:0005525">
    <property type="term" value="F:GTP binding"/>
    <property type="evidence" value="ECO:0007669"/>
    <property type="project" value="UniProtKB-KW"/>
</dbReference>
<dbReference type="NCBIfam" id="TIGR00231">
    <property type="entry name" value="small_GTP"/>
    <property type="match status" value="1"/>
</dbReference>
<dbReference type="CDD" id="cd16262">
    <property type="entry name" value="EFG_III"/>
    <property type="match status" value="1"/>
</dbReference>
<proteinExistence type="predicted"/>
<dbReference type="Pfam" id="PF14492">
    <property type="entry name" value="EFG_III"/>
    <property type="match status" value="1"/>
</dbReference>
<dbReference type="SUPFAM" id="SSF54211">
    <property type="entry name" value="Ribosomal protein S5 domain 2-like"/>
    <property type="match status" value="1"/>
</dbReference>
<feature type="domain" description="Tr-type G" evidence="6">
    <location>
        <begin position="7"/>
        <end position="266"/>
    </location>
</feature>
<dbReference type="Gene3D" id="3.30.70.240">
    <property type="match status" value="1"/>
</dbReference>
<dbReference type="SUPFAM" id="SSF50447">
    <property type="entry name" value="Translation proteins"/>
    <property type="match status" value="1"/>
</dbReference>
<dbReference type="InterPro" id="IPR000795">
    <property type="entry name" value="T_Tr_GTP-bd_dom"/>
</dbReference>
<evidence type="ECO:0000259" key="6">
    <source>
        <dbReference type="PROSITE" id="PS51722"/>
    </source>
</evidence>
<comment type="caution">
    <text evidence="7">The sequence shown here is derived from an EMBL/GenBank/DDBJ whole genome shotgun (WGS) entry which is preliminary data.</text>
</comment>
<dbReference type="Pfam" id="PF03764">
    <property type="entry name" value="EFG_IV"/>
    <property type="match status" value="2"/>
</dbReference>
<dbReference type="NCBIfam" id="NF009381">
    <property type="entry name" value="PRK12740.1-5"/>
    <property type="match status" value="1"/>
</dbReference>
<dbReference type="OrthoDB" id="9804431at2"/>
<dbReference type="Gene3D" id="3.40.50.300">
    <property type="entry name" value="P-loop containing nucleotide triphosphate hydrolases"/>
    <property type="match status" value="1"/>
</dbReference>
<dbReference type="InterPro" id="IPR047872">
    <property type="entry name" value="EFG_IV"/>
</dbReference>